<keyword evidence="6" id="KW-0732">Signal</keyword>
<evidence type="ECO:0000259" key="7">
    <source>
        <dbReference type="Pfam" id="PF00394"/>
    </source>
</evidence>
<dbReference type="STRING" id="400682.A0A1X7VNQ2"/>
<dbReference type="Pfam" id="PF07731">
    <property type="entry name" value="Cu-oxidase_2"/>
    <property type="match status" value="1"/>
</dbReference>
<dbReference type="InterPro" id="IPR001117">
    <property type="entry name" value="Cu-oxidase_2nd"/>
</dbReference>
<dbReference type="Gene3D" id="2.60.40.420">
    <property type="entry name" value="Cupredoxins - blue copper proteins"/>
    <property type="match status" value="3"/>
</dbReference>
<evidence type="ECO:0000256" key="2">
    <source>
        <dbReference type="ARBA" id="ARBA00022723"/>
    </source>
</evidence>
<evidence type="ECO:0000259" key="9">
    <source>
        <dbReference type="Pfam" id="PF07732"/>
    </source>
</evidence>
<dbReference type="OrthoDB" id="2121828at2759"/>
<evidence type="ECO:0000259" key="8">
    <source>
        <dbReference type="Pfam" id="PF07731"/>
    </source>
</evidence>
<dbReference type="InParanoid" id="A0A1X7VNQ2"/>
<keyword evidence="5" id="KW-0472">Membrane</keyword>
<dbReference type="Pfam" id="PF07732">
    <property type="entry name" value="Cu-oxidase_3"/>
    <property type="match status" value="1"/>
</dbReference>
<dbReference type="InterPro" id="IPR045087">
    <property type="entry name" value="Cu-oxidase_fam"/>
</dbReference>
<proteinExistence type="inferred from homology"/>
<evidence type="ECO:0000256" key="1">
    <source>
        <dbReference type="ARBA" id="ARBA00010609"/>
    </source>
</evidence>
<evidence type="ECO:0000256" key="6">
    <source>
        <dbReference type="SAM" id="SignalP"/>
    </source>
</evidence>
<organism evidence="10">
    <name type="scientific">Amphimedon queenslandica</name>
    <name type="common">Sponge</name>
    <dbReference type="NCBI Taxonomy" id="400682"/>
    <lineage>
        <taxon>Eukaryota</taxon>
        <taxon>Metazoa</taxon>
        <taxon>Porifera</taxon>
        <taxon>Demospongiae</taxon>
        <taxon>Heteroscleromorpha</taxon>
        <taxon>Haplosclerida</taxon>
        <taxon>Niphatidae</taxon>
        <taxon>Amphimedon</taxon>
    </lineage>
</organism>
<dbReference type="CDD" id="cd13884">
    <property type="entry name" value="CuRO_2_tcLCC_insect_like"/>
    <property type="match status" value="1"/>
</dbReference>
<dbReference type="Pfam" id="PF00394">
    <property type="entry name" value="Cu-oxidase"/>
    <property type="match status" value="1"/>
</dbReference>
<keyword evidence="5" id="KW-1133">Transmembrane helix</keyword>
<dbReference type="PROSITE" id="PS00080">
    <property type="entry name" value="MULTICOPPER_OXIDASE2"/>
    <property type="match status" value="1"/>
</dbReference>
<dbReference type="InterPro" id="IPR011706">
    <property type="entry name" value="Cu-oxidase_C"/>
</dbReference>
<feature type="domain" description="Plastocyanin-like" evidence="8">
    <location>
        <begin position="576"/>
        <end position="720"/>
    </location>
</feature>
<evidence type="ECO:0000256" key="3">
    <source>
        <dbReference type="ARBA" id="ARBA00023002"/>
    </source>
</evidence>
<dbReference type="EnsemblMetazoa" id="Aqu2.1.41013_001">
    <property type="protein sequence ID" value="Aqu2.1.41013_001"/>
    <property type="gene ID" value="Aqu2.1.41013"/>
</dbReference>
<dbReference type="AlphaFoldDB" id="A0A1X7VNQ2"/>
<dbReference type="InterPro" id="IPR033138">
    <property type="entry name" value="Cu_oxidase_CS"/>
</dbReference>
<evidence type="ECO:0000313" key="10">
    <source>
        <dbReference type="EnsemblMetazoa" id="Aqu2.1.41013_001"/>
    </source>
</evidence>
<reference evidence="11" key="1">
    <citation type="journal article" date="2010" name="Nature">
        <title>The Amphimedon queenslandica genome and the evolution of animal complexity.</title>
        <authorList>
            <person name="Srivastava M."/>
            <person name="Simakov O."/>
            <person name="Chapman J."/>
            <person name="Fahey B."/>
            <person name="Gauthier M.E."/>
            <person name="Mitros T."/>
            <person name="Richards G.S."/>
            <person name="Conaco C."/>
            <person name="Dacre M."/>
            <person name="Hellsten U."/>
            <person name="Larroux C."/>
            <person name="Putnam N.H."/>
            <person name="Stanke M."/>
            <person name="Adamska M."/>
            <person name="Darling A."/>
            <person name="Degnan S.M."/>
            <person name="Oakley T.H."/>
            <person name="Plachetzki D.C."/>
            <person name="Zhai Y."/>
            <person name="Adamski M."/>
            <person name="Calcino A."/>
            <person name="Cummins S.F."/>
            <person name="Goodstein D.M."/>
            <person name="Harris C."/>
            <person name="Jackson D.J."/>
            <person name="Leys S.P."/>
            <person name="Shu S."/>
            <person name="Woodcroft B.J."/>
            <person name="Vervoort M."/>
            <person name="Kosik K.S."/>
            <person name="Manning G."/>
            <person name="Degnan B.M."/>
            <person name="Rokhsar D.S."/>
        </authorList>
    </citation>
    <scope>NUCLEOTIDE SEQUENCE [LARGE SCALE GENOMIC DNA]</scope>
</reference>
<feature type="domain" description="Plastocyanin-like" evidence="7">
    <location>
        <begin position="303"/>
        <end position="422"/>
    </location>
</feature>
<accession>A0A1X7VNQ2</accession>
<dbReference type="GO" id="GO:0016491">
    <property type="term" value="F:oxidoreductase activity"/>
    <property type="evidence" value="ECO:0007669"/>
    <property type="project" value="UniProtKB-KW"/>
</dbReference>
<evidence type="ECO:0000313" key="11">
    <source>
        <dbReference type="Proteomes" id="UP000007879"/>
    </source>
</evidence>
<dbReference type="SUPFAM" id="SSF49503">
    <property type="entry name" value="Cupredoxins"/>
    <property type="match status" value="3"/>
</dbReference>
<feature type="chain" id="PRO_5013050144" evidence="6">
    <location>
        <begin position="19"/>
        <end position="826"/>
    </location>
</feature>
<gene>
    <name evidence="10" type="primary">100641875</name>
</gene>
<dbReference type="PANTHER" id="PTHR11709">
    <property type="entry name" value="MULTI-COPPER OXIDASE"/>
    <property type="match status" value="1"/>
</dbReference>
<comment type="similarity">
    <text evidence="1">Belongs to the multicopper oxidase family.</text>
</comment>
<evidence type="ECO:0000256" key="5">
    <source>
        <dbReference type="SAM" id="Phobius"/>
    </source>
</evidence>
<keyword evidence="5" id="KW-0812">Transmembrane</keyword>
<dbReference type="CDD" id="cd13858">
    <property type="entry name" value="CuRO_1_tcLCC2_insect_like"/>
    <property type="match status" value="1"/>
</dbReference>
<name>A0A1X7VNQ2_AMPQE</name>
<dbReference type="Proteomes" id="UP000007879">
    <property type="component" value="Unassembled WGS sequence"/>
</dbReference>
<dbReference type="CDD" id="cd13905">
    <property type="entry name" value="CuRO_3_tcLLC2_insect_like"/>
    <property type="match status" value="1"/>
</dbReference>
<dbReference type="GO" id="GO:0005507">
    <property type="term" value="F:copper ion binding"/>
    <property type="evidence" value="ECO:0007669"/>
    <property type="project" value="InterPro"/>
</dbReference>
<dbReference type="KEGG" id="aqu:100641875"/>
<keyword evidence="3" id="KW-0560">Oxidoreductase</keyword>
<feature type="transmembrane region" description="Helical" evidence="5">
    <location>
        <begin position="774"/>
        <end position="803"/>
    </location>
</feature>
<dbReference type="EnsemblMetazoa" id="XM_003383663.3">
    <property type="protein sequence ID" value="XP_003383711.3"/>
    <property type="gene ID" value="LOC100641875"/>
</dbReference>
<dbReference type="InterPro" id="IPR002355">
    <property type="entry name" value="Cu_oxidase_Cu_BS"/>
</dbReference>
<dbReference type="PANTHER" id="PTHR11709:SF394">
    <property type="entry name" value="FI03373P-RELATED"/>
    <property type="match status" value="1"/>
</dbReference>
<reference evidence="10" key="2">
    <citation type="submission" date="2017-05" db="UniProtKB">
        <authorList>
            <consortium name="EnsemblMetazoa"/>
        </authorList>
    </citation>
    <scope>IDENTIFICATION</scope>
</reference>
<protein>
    <submittedName>
        <fullName evidence="10">Uncharacterized protein</fullName>
    </submittedName>
</protein>
<sequence>MALGIFFLALCLLPVSYCYSTYKVHCNATTPTCTCPYMYNGERINVCLFSLNIQVLQSFTSYYLPVELEGRAAYGRPWYINSTTGELLPIPGAKGRCDDAVGEGEPHCSLPFTMDGYTYRSVISVNGQFPGPTLIAQFNQTLVINVTNWLGEEEIGIHWHGLHQKGTNWMDGVPGLTQCGIEPGQSFRYIFQADPPGTFWYHSHSGTQRDDGFFGALIIKEKEEMIHKVKDSIGIQFVDTPEYHTLTLFDLQQSPSMEVYSRMQAHTLQTSFFSFLPPQPDIDINMSRPVDFGATEASPIPYWSGIVNGRGRHPSIDYTGTRLSIFTISPFKEYRFRIIGAQASFTYMLSIDEHSMTIVATDASFVKPVTVDYVIISSGERYDVIVNGKGMEELDERHNFMIRARTLEPILNGNLTQPLQYRTDHTVEAILHYDIAPKPNSTEYGDIADNSIPVDEKCSIEEPCIVLNCPFPSFSPLYNFSCLHIHNLELLYPISDGESPNVVPDQTIFLNFAFGGYDGSSTVNARNFKIPDRPLSLLNSSELQNVKDDMFCKDLDDPSLCDNNLENDAIFPSTCLCSHIKEVSFNQSVQLVFSALGPNPENLIPYSSSHPIHLHGHQFQVVDIQFGSYDDTGRLSKGNTDINCGGTNLCTVPQWKNGKGYSVGKKGIVNATAPLKDTILIPAGGYAVVYIKATNPGYWHLHCHVDPHLIEGMAIVLSEAVDKLSSPPKEMHQCGTFDWSLDEYFDILNDKTPPGSSTPLPTGASSDCQDTQQVLLYTIVGMSVLLVLLLAALFITTSCLCWLTCFKKLGRKYTPLKPVTESMQES</sequence>
<keyword evidence="2" id="KW-0479">Metal-binding</keyword>
<dbReference type="eggNOG" id="KOG1263">
    <property type="taxonomic scope" value="Eukaryota"/>
</dbReference>
<dbReference type="PROSITE" id="PS00079">
    <property type="entry name" value="MULTICOPPER_OXIDASE1"/>
    <property type="match status" value="1"/>
</dbReference>
<dbReference type="InterPro" id="IPR011707">
    <property type="entry name" value="Cu-oxidase-like_N"/>
</dbReference>
<feature type="domain" description="Plastocyanin-like" evidence="9">
    <location>
        <begin position="113"/>
        <end position="223"/>
    </location>
</feature>
<evidence type="ECO:0000256" key="4">
    <source>
        <dbReference type="ARBA" id="ARBA00023008"/>
    </source>
</evidence>
<keyword evidence="4" id="KW-0186">Copper</keyword>
<feature type="signal peptide" evidence="6">
    <location>
        <begin position="1"/>
        <end position="18"/>
    </location>
</feature>
<keyword evidence="11" id="KW-1185">Reference proteome</keyword>
<dbReference type="InterPro" id="IPR008972">
    <property type="entry name" value="Cupredoxin"/>
</dbReference>